<evidence type="ECO:0000313" key="6">
    <source>
        <dbReference type="EMBL" id="KRT56253.1"/>
    </source>
</evidence>
<dbReference type="Proteomes" id="UP000051634">
    <property type="component" value="Unassembled WGS sequence"/>
</dbReference>
<gene>
    <name evidence="6" type="ORF">Ga0074115_13615</name>
    <name evidence="7" type="ORF">Ga0076813_164110</name>
</gene>
<comment type="subcellular location">
    <subcellularLocation>
        <location evidence="1">Cell outer membrane</location>
    </subcellularLocation>
</comment>
<dbReference type="SUPFAM" id="SSF103088">
    <property type="entry name" value="OmpA-like"/>
    <property type="match status" value="1"/>
</dbReference>
<dbReference type="InterPro" id="IPR006665">
    <property type="entry name" value="OmpA-like"/>
</dbReference>
<comment type="caution">
    <text evidence="7">The sequence shown here is derived from an EMBL/GenBank/DDBJ whole genome shotgun (WGS) entry which is preliminary data.</text>
</comment>
<evidence type="ECO:0000259" key="5">
    <source>
        <dbReference type="PROSITE" id="PS51123"/>
    </source>
</evidence>
<evidence type="ECO:0000256" key="1">
    <source>
        <dbReference type="ARBA" id="ARBA00004442"/>
    </source>
</evidence>
<dbReference type="InterPro" id="IPR050330">
    <property type="entry name" value="Bact_OuterMem_StrucFunc"/>
</dbReference>
<dbReference type="STRING" id="54398.Ga0074115_13615"/>
<organism evidence="7 8">
    <name type="scientific">endosymbiont of Ridgeia piscesae</name>
    <dbReference type="NCBI Taxonomy" id="54398"/>
    <lineage>
        <taxon>Bacteria</taxon>
        <taxon>Pseudomonadati</taxon>
        <taxon>Pseudomonadota</taxon>
        <taxon>Gammaproteobacteria</taxon>
        <taxon>sulfur-oxidizing symbionts</taxon>
    </lineage>
</organism>
<sequence>MPATAICSVSNSVFRKVLRRWEEARHPQSPLYQSLARRTALLLSFRVASPESVLSTAYLHTQDGKIDLKIVDTAAMQQELVFNVDRMMAELDALGKITLEGIFFDTTTATLKPKSKAALEPALNLLNNYPDLVLEAAGHTDSQGKAKANLNLSDHRAASARRWLLEHGVQADRLLARDYGEDRPVADNGTSERRAKNRWVELIKKAVARASASSPCYTPTPVRCCSRRRGLSRAMDCSR</sequence>
<accession>A0A0T5ZAV3</accession>
<dbReference type="RefSeq" id="WP_232433108.1">
    <property type="nucleotide sequence ID" value="NZ_KQ557147.1"/>
</dbReference>
<evidence type="ECO:0000313" key="8">
    <source>
        <dbReference type="Proteomes" id="UP000051276"/>
    </source>
</evidence>
<dbReference type="PROSITE" id="PS51123">
    <property type="entry name" value="OMPA_2"/>
    <property type="match status" value="1"/>
</dbReference>
<dbReference type="EMBL" id="LDXT01000061">
    <property type="protein sequence ID" value="KRT56253.1"/>
    <property type="molecule type" value="Genomic_DNA"/>
</dbReference>
<keyword evidence="3" id="KW-0998">Cell outer membrane</keyword>
<keyword evidence="2 4" id="KW-0472">Membrane</keyword>
<evidence type="ECO:0000313" key="9">
    <source>
        <dbReference type="Proteomes" id="UP000051634"/>
    </source>
</evidence>
<evidence type="ECO:0000256" key="3">
    <source>
        <dbReference type="ARBA" id="ARBA00023237"/>
    </source>
</evidence>
<dbReference type="GO" id="GO:0009279">
    <property type="term" value="C:cell outer membrane"/>
    <property type="evidence" value="ECO:0007669"/>
    <property type="project" value="UniProtKB-SubCell"/>
</dbReference>
<dbReference type="AlphaFoldDB" id="A0A0T5ZAV3"/>
<keyword evidence="9" id="KW-1185">Reference proteome</keyword>
<proteinExistence type="predicted"/>
<dbReference type="PANTHER" id="PTHR30329:SF21">
    <property type="entry name" value="LIPOPROTEIN YIAD-RELATED"/>
    <property type="match status" value="1"/>
</dbReference>
<evidence type="ECO:0000313" key="7">
    <source>
        <dbReference type="EMBL" id="KRT59975.1"/>
    </source>
</evidence>
<reference evidence="8 9" key="1">
    <citation type="submission" date="2015-11" db="EMBL/GenBank/DDBJ databases">
        <title>The genome of Candidatus Endoriftia persephone in Ridgeia piscesae and population structure of the North Eastern Pacific vestimentiferan symbionts.</title>
        <authorList>
            <person name="Perez M."/>
            <person name="Juniper K.S."/>
        </authorList>
    </citation>
    <scope>NUCLEOTIDE SEQUENCE [LARGE SCALE GENOMIC DNA]</scope>
    <source>
        <strain evidence="7">Ind10</strain>
        <strain evidence="6">Ind11</strain>
    </source>
</reference>
<evidence type="ECO:0000256" key="2">
    <source>
        <dbReference type="ARBA" id="ARBA00023136"/>
    </source>
</evidence>
<protein>
    <submittedName>
        <fullName evidence="6 7">OmpA family</fullName>
    </submittedName>
</protein>
<dbReference type="InterPro" id="IPR006664">
    <property type="entry name" value="OMP_bac"/>
</dbReference>
<dbReference type="EMBL" id="LMXI01000053">
    <property type="protein sequence ID" value="KRT59975.1"/>
    <property type="molecule type" value="Genomic_DNA"/>
</dbReference>
<dbReference type="CDD" id="cd07185">
    <property type="entry name" value="OmpA_C-like"/>
    <property type="match status" value="1"/>
</dbReference>
<dbReference type="Gene3D" id="3.30.1330.60">
    <property type="entry name" value="OmpA-like domain"/>
    <property type="match status" value="1"/>
</dbReference>
<name>A0A0T5ZAV3_9GAMM</name>
<evidence type="ECO:0000256" key="4">
    <source>
        <dbReference type="PROSITE-ProRule" id="PRU00473"/>
    </source>
</evidence>
<dbReference type="PANTHER" id="PTHR30329">
    <property type="entry name" value="STATOR ELEMENT OF FLAGELLAR MOTOR COMPLEX"/>
    <property type="match status" value="1"/>
</dbReference>
<feature type="domain" description="OmpA-like" evidence="5">
    <location>
        <begin position="91"/>
        <end position="208"/>
    </location>
</feature>
<dbReference type="PRINTS" id="PR01021">
    <property type="entry name" value="OMPADOMAIN"/>
</dbReference>
<dbReference type="Pfam" id="PF00691">
    <property type="entry name" value="OmpA"/>
    <property type="match status" value="1"/>
</dbReference>
<dbReference type="InterPro" id="IPR036737">
    <property type="entry name" value="OmpA-like_sf"/>
</dbReference>
<dbReference type="Proteomes" id="UP000051276">
    <property type="component" value="Unassembled WGS sequence"/>
</dbReference>